<dbReference type="AlphaFoldDB" id="A0A5M3XAB8"/>
<protein>
    <submittedName>
        <fullName evidence="2">Uncharacterized protein</fullName>
    </submittedName>
</protein>
<feature type="transmembrane region" description="Helical" evidence="1">
    <location>
        <begin position="50"/>
        <end position="69"/>
    </location>
</feature>
<dbReference type="OrthoDB" id="3542632at2"/>
<keyword evidence="1" id="KW-0472">Membrane</keyword>
<feature type="transmembrane region" description="Helical" evidence="1">
    <location>
        <begin position="123"/>
        <end position="141"/>
    </location>
</feature>
<comment type="caution">
    <text evidence="2">The sequence shown here is derived from an EMBL/GenBank/DDBJ whole genome shotgun (WGS) entry which is preliminary data.</text>
</comment>
<dbReference type="EMBL" id="BLAF01000004">
    <property type="protein sequence ID" value="GES17682.1"/>
    <property type="molecule type" value="Genomic_DNA"/>
</dbReference>
<name>A0A5M3XAB8_9ACTN</name>
<keyword evidence="1" id="KW-1133">Transmembrane helix</keyword>
<keyword evidence="1" id="KW-0812">Transmembrane</keyword>
<evidence type="ECO:0000256" key="1">
    <source>
        <dbReference type="SAM" id="Phobius"/>
    </source>
</evidence>
<keyword evidence="3" id="KW-1185">Reference proteome</keyword>
<organism evidence="2 3">
    <name type="scientific">Acrocarpospora pleiomorpha</name>
    <dbReference type="NCBI Taxonomy" id="90975"/>
    <lineage>
        <taxon>Bacteria</taxon>
        <taxon>Bacillati</taxon>
        <taxon>Actinomycetota</taxon>
        <taxon>Actinomycetes</taxon>
        <taxon>Streptosporangiales</taxon>
        <taxon>Streptosporangiaceae</taxon>
        <taxon>Acrocarpospora</taxon>
    </lineage>
</organism>
<feature type="transmembrane region" description="Helical" evidence="1">
    <location>
        <begin position="90"/>
        <end position="111"/>
    </location>
</feature>
<sequence length="149" mass="15771">MNEPTRREETLLAGAALRGAPWKTAAAAAAAVTTTSLLLGLATGSADLSGALYVGITLFSLISGIGAISKPDRGDQITQQTRRWSLQHPWRFALYPAAGSTFLMYPVQLILAREGAFGAAWDALWGGAMIYLITALLALSMRGRALKGH</sequence>
<evidence type="ECO:0000313" key="2">
    <source>
        <dbReference type="EMBL" id="GES17682.1"/>
    </source>
</evidence>
<accession>A0A5M3XAB8</accession>
<evidence type="ECO:0000313" key="3">
    <source>
        <dbReference type="Proteomes" id="UP000377595"/>
    </source>
</evidence>
<dbReference type="RefSeq" id="WP_155342815.1">
    <property type="nucleotide sequence ID" value="NZ_BAAAHM010000001.1"/>
</dbReference>
<reference evidence="2 3" key="1">
    <citation type="submission" date="2019-10" db="EMBL/GenBank/DDBJ databases">
        <title>Whole genome shotgun sequence of Acrocarpospora pleiomorpha NBRC 16267.</title>
        <authorList>
            <person name="Ichikawa N."/>
            <person name="Kimura A."/>
            <person name="Kitahashi Y."/>
            <person name="Komaki H."/>
            <person name="Oguchi A."/>
        </authorList>
    </citation>
    <scope>NUCLEOTIDE SEQUENCE [LARGE SCALE GENOMIC DNA]</scope>
    <source>
        <strain evidence="2 3">NBRC 16267</strain>
    </source>
</reference>
<dbReference type="Proteomes" id="UP000377595">
    <property type="component" value="Unassembled WGS sequence"/>
</dbReference>
<gene>
    <name evidence="2" type="ORF">Aple_005770</name>
</gene>
<proteinExistence type="predicted"/>